<accession>A0A1S6IWS1</accession>
<dbReference type="KEGG" id="dfg:B0537_09080"/>
<dbReference type="STRING" id="1833852.B0537_09080"/>
<dbReference type="RefSeq" id="WP_077714287.1">
    <property type="nucleotide sequence ID" value="NZ_CP019698.1"/>
</dbReference>
<dbReference type="PANTHER" id="PTHR30408:SF12">
    <property type="entry name" value="TYPE I RESTRICTION ENZYME MJAVIII SPECIFICITY SUBUNIT"/>
    <property type="match status" value="1"/>
</dbReference>
<name>A0A1S6IWS1_9FIRM</name>
<dbReference type="AlphaFoldDB" id="A0A1S6IWS1"/>
<gene>
    <name evidence="5" type="ORF">B0537_09080</name>
</gene>
<keyword evidence="6" id="KW-1185">Reference proteome</keyword>
<feature type="domain" description="Type I restriction modification DNA specificity" evidence="4">
    <location>
        <begin position="186"/>
        <end position="359"/>
    </location>
</feature>
<evidence type="ECO:0000256" key="1">
    <source>
        <dbReference type="ARBA" id="ARBA00010923"/>
    </source>
</evidence>
<keyword evidence="3" id="KW-0238">DNA-binding</keyword>
<keyword evidence="2" id="KW-0680">Restriction system</keyword>
<dbReference type="GO" id="GO:0009307">
    <property type="term" value="P:DNA restriction-modification system"/>
    <property type="evidence" value="ECO:0007669"/>
    <property type="project" value="UniProtKB-KW"/>
</dbReference>
<proteinExistence type="inferred from homology"/>
<evidence type="ECO:0000259" key="4">
    <source>
        <dbReference type="Pfam" id="PF01420"/>
    </source>
</evidence>
<dbReference type="OrthoDB" id="9811611at2"/>
<dbReference type="InterPro" id="IPR052021">
    <property type="entry name" value="Type-I_RS_S_subunit"/>
</dbReference>
<sequence>MIKKKIGEICEIISGYAFDSKLFTDNPLDTPLIRIRDVVRGYTETYTKEDYDKKYIVKKGDLLIGMDGEFNIAPWQSNDALLNQRVCKIWCSSNDVIDKYLFYFLTKTLKKIEQKTSYVTVKHLSVKTINEIEVLLPHLETQKQIAKTLDTVSELLAMRKQQLTELDNLINSIFYDMFGDPLTNEKGWEAKKLGELSTLVSGGTPSRKHQEYFDGTIPWITTVSLGKTFIDERDAVEFINEKAILNSSTKLIKENSLLFGVRVGVGKISINRVAMCTNQDIVSIVDVNQEVLNQVYLLNTIRAFADYFDRQKRGATIQGIKSETLKSINIPIPPMDLQIKFSLIVTKIEDQKALVQKAIDETQYLFDSLMSMYFD</sequence>
<dbReference type="GO" id="GO:0003677">
    <property type="term" value="F:DNA binding"/>
    <property type="evidence" value="ECO:0007669"/>
    <property type="project" value="UniProtKB-KW"/>
</dbReference>
<evidence type="ECO:0000313" key="6">
    <source>
        <dbReference type="Proteomes" id="UP000189464"/>
    </source>
</evidence>
<dbReference type="Pfam" id="PF01420">
    <property type="entry name" value="Methylase_S"/>
    <property type="match status" value="2"/>
</dbReference>
<dbReference type="InterPro" id="IPR044946">
    <property type="entry name" value="Restrct_endonuc_typeI_TRD_sf"/>
</dbReference>
<evidence type="ECO:0000256" key="3">
    <source>
        <dbReference type="ARBA" id="ARBA00023125"/>
    </source>
</evidence>
<dbReference type="Gene3D" id="3.90.220.20">
    <property type="entry name" value="DNA methylase specificity domains"/>
    <property type="match status" value="2"/>
</dbReference>
<dbReference type="Proteomes" id="UP000189464">
    <property type="component" value="Chromosome"/>
</dbReference>
<evidence type="ECO:0000256" key="2">
    <source>
        <dbReference type="ARBA" id="ARBA00022747"/>
    </source>
</evidence>
<dbReference type="PANTHER" id="PTHR30408">
    <property type="entry name" value="TYPE-1 RESTRICTION ENZYME ECOKI SPECIFICITY PROTEIN"/>
    <property type="match status" value="1"/>
</dbReference>
<dbReference type="CDD" id="cd17513">
    <property type="entry name" value="RMtype1_S_AveSPN6ORF1907P_TRD2-CR2_like"/>
    <property type="match status" value="1"/>
</dbReference>
<dbReference type="SUPFAM" id="SSF116734">
    <property type="entry name" value="DNA methylase specificity domain"/>
    <property type="match status" value="2"/>
</dbReference>
<organism evidence="5 6">
    <name type="scientific">Desulforamulus ferrireducens</name>
    <dbReference type="NCBI Taxonomy" id="1833852"/>
    <lineage>
        <taxon>Bacteria</taxon>
        <taxon>Bacillati</taxon>
        <taxon>Bacillota</taxon>
        <taxon>Clostridia</taxon>
        <taxon>Eubacteriales</taxon>
        <taxon>Peptococcaceae</taxon>
        <taxon>Desulforamulus</taxon>
    </lineage>
</organism>
<dbReference type="InterPro" id="IPR000055">
    <property type="entry name" value="Restrct_endonuc_typeI_TRD"/>
</dbReference>
<protein>
    <recommendedName>
        <fullName evidence="4">Type I restriction modification DNA specificity domain-containing protein</fullName>
    </recommendedName>
</protein>
<reference evidence="5 6" key="1">
    <citation type="journal article" date="2016" name="Int. J. Syst. Evol. Microbiol.">
        <title>Desulfotomaculum ferrireducens sp. nov., a moderately thermophilic sulfate-reducing and dissimilatory Fe(III)-reducing bacterium isolated from compost.</title>
        <authorList>
            <person name="Yang G."/>
            <person name="Guo J."/>
            <person name="Zhuang L."/>
            <person name="Yuan Y."/>
            <person name="Zhou S."/>
        </authorList>
    </citation>
    <scope>NUCLEOTIDE SEQUENCE [LARGE SCALE GENOMIC DNA]</scope>
    <source>
        <strain evidence="5 6">GSS09</strain>
    </source>
</reference>
<evidence type="ECO:0000313" key="5">
    <source>
        <dbReference type="EMBL" id="AQS59218.1"/>
    </source>
</evidence>
<dbReference type="REBASE" id="191298">
    <property type="entry name" value="S.DfeGSS09ORF9075P"/>
</dbReference>
<feature type="domain" description="Type I restriction modification DNA specificity" evidence="4">
    <location>
        <begin position="3"/>
        <end position="166"/>
    </location>
</feature>
<dbReference type="EMBL" id="CP019698">
    <property type="protein sequence ID" value="AQS59218.1"/>
    <property type="molecule type" value="Genomic_DNA"/>
</dbReference>
<comment type="similarity">
    <text evidence="1">Belongs to the type-I restriction system S methylase family.</text>
</comment>
<dbReference type="CDD" id="cd17257">
    <property type="entry name" value="RMtype1_S_EcoBI-TRD1-CR1_like"/>
    <property type="match status" value="1"/>
</dbReference>